<name>A0ACC5YQ95_9TELE</name>
<sequence>MFLHTHRRSGLLLAVTNRTSQYLNVWLDQGRLTVQIQSSQTVACENVVNDGYLHLVGISITEGQISLLESDMVCASVEASQIYIRTGDKIYVGGIEDADISARFGGYFKGCIQDLRLNNWRLQFFPFSVPVTFYSPERLVNVLEGCVGDEVCAVGISSVTFQNNVILRYRSNGLISRHLTSISFSIRTRKRNASVLHANSSTDFVTVSLQNSLLVMELLSISSGSSSSNPLIMHSTRPLADGKWHNVELFMVSPKVNTSKWIMLLRGNAEDTVISKSESGNLDFLREGVDILLGGRSFRLADWNLIGCLSTVEIGGIILPYYGATDVRLPRTQEEQFIKISTVSLLRGCKGDVVASFINMP</sequence>
<protein>
    <submittedName>
        <fullName evidence="1">Uncharacterized protein</fullName>
    </submittedName>
</protein>
<evidence type="ECO:0000313" key="2">
    <source>
        <dbReference type="Proteomes" id="UP000830395"/>
    </source>
</evidence>
<dbReference type="EMBL" id="CM040985">
    <property type="protein sequence ID" value="MCJ8737995.1"/>
    <property type="molecule type" value="Genomic_DNA"/>
</dbReference>
<proteinExistence type="predicted"/>
<accession>A0ACC5YQ95</accession>
<comment type="caution">
    <text evidence="1">The sequence shown here is derived from an EMBL/GenBank/DDBJ whole genome shotgun (WGS) entry which is preliminary data.</text>
</comment>
<gene>
    <name evidence="1" type="ORF">PDJAM_G00030470</name>
</gene>
<dbReference type="Proteomes" id="UP000830395">
    <property type="component" value="Chromosome 11"/>
</dbReference>
<keyword evidence="2" id="KW-1185">Reference proteome</keyword>
<organism evidence="1 2">
    <name type="scientific">Pangasius djambal</name>
    <dbReference type="NCBI Taxonomy" id="1691987"/>
    <lineage>
        <taxon>Eukaryota</taxon>
        <taxon>Metazoa</taxon>
        <taxon>Chordata</taxon>
        <taxon>Craniata</taxon>
        <taxon>Vertebrata</taxon>
        <taxon>Euteleostomi</taxon>
        <taxon>Actinopterygii</taxon>
        <taxon>Neopterygii</taxon>
        <taxon>Teleostei</taxon>
        <taxon>Ostariophysi</taxon>
        <taxon>Siluriformes</taxon>
        <taxon>Pangasiidae</taxon>
        <taxon>Pangasius</taxon>
    </lineage>
</organism>
<evidence type="ECO:0000313" key="1">
    <source>
        <dbReference type="EMBL" id="MCJ8737995.1"/>
    </source>
</evidence>
<reference evidence="1" key="1">
    <citation type="submission" date="2020-02" db="EMBL/GenBank/DDBJ databases">
        <title>Genome sequencing of the panga catfish, Pangasius djambal.</title>
        <authorList>
            <person name="Wen M."/>
            <person name="Zahm M."/>
            <person name="Roques C."/>
            <person name="Cabau C."/>
            <person name="Klopp C."/>
            <person name="Donnadieu C."/>
            <person name="Jouanno E."/>
            <person name="Avarre J.-C."/>
            <person name="Campet M."/>
            <person name="Ha T."/>
            <person name="Dugue R."/>
            <person name="Lampietro C."/>
            <person name="Louis A."/>
            <person name="Herpin A."/>
            <person name="Echchiki A."/>
            <person name="Berthelot C."/>
            <person name="Parey E."/>
            <person name="Roest-Crollius H."/>
            <person name="Braasch I."/>
            <person name="Postlethwait J.H."/>
            <person name="Bobe J."/>
            <person name="Montfort J."/>
            <person name="Bouchez O."/>
            <person name="Begum T."/>
            <person name="Schartl M."/>
            <person name="Gustiano R."/>
            <person name="Guiguen Y."/>
        </authorList>
    </citation>
    <scope>NUCLEOTIDE SEQUENCE</scope>
    <source>
        <strain evidence="1">Pdj_M5554</strain>
    </source>
</reference>